<evidence type="ECO:0000256" key="3">
    <source>
        <dbReference type="ARBA" id="ARBA00022801"/>
    </source>
</evidence>
<dbReference type="Gene3D" id="3.40.50.10310">
    <property type="entry name" value="Creatininase"/>
    <property type="match status" value="1"/>
</dbReference>
<keyword evidence="2" id="KW-0479">Metal-binding</keyword>
<accession>A0A382P650</accession>
<dbReference type="GO" id="GO:0009231">
    <property type="term" value="P:riboflavin biosynthetic process"/>
    <property type="evidence" value="ECO:0007669"/>
    <property type="project" value="TreeGrafter"/>
</dbReference>
<dbReference type="Pfam" id="PF02633">
    <property type="entry name" value="Creatininase"/>
    <property type="match status" value="1"/>
</dbReference>
<proteinExistence type="predicted"/>
<dbReference type="GO" id="GO:0016811">
    <property type="term" value="F:hydrolase activity, acting on carbon-nitrogen (but not peptide) bonds, in linear amides"/>
    <property type="evidence" value="ECO:0007669"/>
    <property type="project" value="TreeGrafter"/>
</dbReference>
<evidence type="ECO:0000256" key="4">
    <source>
        <dbReference type="ARBA" id="ARBA00022833"/>
    </source>
</evidence>
<evidence type="ECO:0008006" key="6">
    <source>
        <dbReference type="Google" id="ProtNLM"/>
    </source>
</evidence>
<dbReference type="InterPro" id="IPR003785">
    <property type="entry name" value="Creatininase/forma_Hydrolase"/>
</dbReference>
<dbReference type="SUPFAM" id="SSF102215">
    <property type="entry name" value="Creatininase"/>
    <property type="match status" value="1"/>
</dbReference>
<evidence type="ECO:0000256" key="2">
    <source>
        <dbReference type="ARBA" id="ARBA00022723"/>
    </source>
</evidence>
<evidence type="ECO:0000256" key="1">
    <source>
        <dbReference type="ARBA" id="ARBA00001947"/>
    </source>
</evidence>
<comment type="cofactor">
    <cofactor evidence="1">
        <name>Zn(2+)</name>
        <dbReference type="ChEBI" id="CHEBI:29105"/>
    </cofactor>
</comment>
<protein>
    <recommendedName>
        <fullName evidence="6">Creatininase</fullName>
    </recommendedName>
</protein>
<gene>
    <name evidence="5" type="ORF">METZ01_LOCUS320246</name>
</gene>
<sequence length="221" mass="25114">MYKPYYDGANKKVLWQELWRHEFEAALANDPVVIIPIGSIEQHGPHCPMDVDISAPFYMAVEVAKCIEDFPVLVAPPVWSGFTHYNMGFPGTISLRLETFQNLLIDVFRSIHANGFERIVSVNGHGGNHAPCRAVSWAIAEEDIFTLSFSWWDMVEKELREWSATDEGVGHAGEWETSVQLHLREYLIDQTRLASDDTGTQPFKGELAFAEFAERRRDTAK</sequence>
<dbReference type="GO" id="GO:0046872">
    <property type="term" value="F:metal ion binding"/>
    <property type="evidence" value="ECO:0007669"/>
    <property type="project" value="UniProtKB-KW"/>
</dbReference>
<dbReference type="InterPro" id="IPR024087">
    <property type="entry name" value="Creatininase-like_sf"/>
</dbReference>
<evidence type="ECO:0000313" key="5">
    <source>
        <dbReference type="EMBL" id="SVC67392.1"/>
    </source>
</evidence>
<dbReference type="PANTHER" id="PTHR35005:SF1">
    <property type="entry name" value="2-AMINO-5-FORMYLAMINO-6-RIBOSYLAMINOPYRIMIDIN-4(3H)-ONE 5'-MONOPHOSPHATE DEFORMYLASE"/>
    <property type="match status" value="1"/>
</dbReference>
<keyword evidence="4" id="KW-0862">Zinc</keyword>
<reference evidence="5" key="1">
    <citation type="submission" date="2018-05" db="EMBL/GenBank/DDBJ databases">
        <authorList>
            <person name="Lanie J.A."/>
            <person name="Ng W.-L."/>
            <person name="Kazmierczak K.M."/>
            <person name="Andrzejewski T.M."/>
            <person name="Davidsen T.M."/>
            <person name="Wayne K.J."/>
            <person name="Tettelin H."/>
            <person name="Glass J.I."/>
            <person name="Rusch D."/>
            <person name="Podicherti R."/>
            <person name="Tsui H.-C.T."/>
            <person name="Winkler M.E."/>
        </authorList>
    </citation>
    <scope>NUCLEOTIDE SEQUENCE</scope>
</reference>
<organism evidence="5">
    <name type="scientific">marine metagenome</name>
    <dbReference type="NCBI Taxonomy" id="408172"/>
    <lineage>
        <taxon>unclassified sequences</taxon>
        <taxon>metagenomes</taxon>
        <taxon>ecological metagenomes</taxon>
    </lineage>
</organism>
<keyword evidence="3" id="KW-0378">Hydrolase</keyword>
<dbReference type="EMBL" id="UINC01104329">
    <property type="protein sequence ID" value="SVC67392.1"/>
    <property type="molecule type" value="Genomic_DNA"/>
</dbReference>
<dbReference type="PANTHER" id="PTHR35005">
    <property type="entry name" value="3-DEHYDRO-SCYLLO-INOSOSE HYDROLASE"/>
    <property type="match status" value="1"/>
</dbReference>
<name>A0A382P650_9ZZZZ</name>
<feature type="non-terminal residue" evidence="5">
    <location>
        <position position="221"/>
    </location>
</feature>
<dbReference type="AlphaFoldDB" id="A0A382P650"/>